<name>A0A1X2IR41_9FUNG</name>
<evidence type="ECO:0000259" key="7">
    <source>
        <dbReference type="Pfam" id="PF10334"/>
    </source>
</evidence>
<feature type="transmembrane region" description="Helical" evidence="6">
    <location>
        <begin position="985"/>
        <end position="1003"/>
    </location>
</feature>
<feature type="compositionally biased region" description="Polar residues" evidence="5">
    <location>
        <begin position="396"/>
        <end position="415"/>
    </location>
</feature>
<feature type="compositionally biased region" description="Acidic residues" evidence="5">
    <location>
        <begin position="823"/>
        <end position="833"/>
    </location>
</feature>
<proteinExistence type="predicted"/>
<evidence type="ECO:0008006" key="12">
    <source>
        <dbReference type="Google" id="ProtNLM"/>
    </source>
</evidence>
<dbReference type="Pfam" id="PF10334">
    <property type="entry name" value="BRE4"/>
    <property type="match status" value="1"/>
</dbReference>
<feature type="region of interest" description="Disordered" evidence="5">
    <location>
        <begin position="711"/>
        <end position="772"/>
    </location>
</feature>
<feature type="transmembrane region" description="Helical" evidence="6">
    <location>
        <begin position="1077"/>
        <end position="1096"/>
    </location>
</feature>
<accession>A0A1X2IR41</accession>
<feature type="compositionally biased region" description="Basic residues" evidence="5">
    <location>
        <begin position="748"/>
        <end position="761"/>
    </location>
</feature>
<dbReference type="EMBL" id="MCGE01000006">
    <property type="protein sequence ID" value="ORZ20718.1"/>
    <property type="molecule type" value="Genomic_DNA"/>
</dbReference>
<evidence type="ECO:0000256" key="5">
    <source>
        <dbReference type="SAM" id="MobiDB-lite"/>
    </source>
</evidence>
<dbReference type="Pfam" id="PF13515">
    <property type="entry name" value="FUSC_2"/>
    <property type="match status" value="1"/>
</dbReference>
<dbReference type="STRING" id="90262.A0A1X2IR41"/>
<dbReference type="PANTHER" id="PTHR37994">
    <property type="entry name" value="ARAE_2_N DOMAIN-CONTAINING PROTEIN-RELATED"/>
    <property type="match status" value="1"/>
</dbReference>
<feature type="transmembrane region" description="Helical" evidence="6">
    <location>
        <begin position="185"/>
        <end position="209"/>
    </location>
</feature>
<comment type="subcellular location">
    <subcellularLocation>
        <location evidence="1">Membrane</location>
        <topology evidence="1">Multi-pass membrane protein</topology>
    </subcellularLocation>
</comment>
<organism evidence="10 11">
    <name type="scientific">Absidia repens</name>
    <dbReference type="NCBI Taxonomy" id="90262"/>
    <lineage>
        <taxon>Eukaryota</taxon>
        <taxon>Fungi</taxon>
        <taxon>Fungi incertae sedis</taxon>
        <taxon>Mucoromycota</taxon>
        <taxon>Mucoromycotina</taxon>
        <taxon>Mucoromycetes</taxon>
        <taxon>Mucorales</taxon>
        <taxon>Cunninghamellaceae</taxon>
        <taxon>Absidia</taxon>
    </lineage>
</organism>
<dbReference type="Proteomes" id="UP000193560">
    <property type="component" value="Unassembled WGS sequence"/>
</dbReference>
<keyword evidence="3 6" id="KW-1133">Transmembrane helix</keyword>
<evidence type="ECO:0000259" key="8">
    <source>
        <dbReference type="Pfam" id="PF10337"/>
    </source>
</evidence>
<feature type="region of interest" description="Disordered" evidence="5">
    <location>
        <begin position="395"/>
        <end position="415"/>
    </location>
</feature>
<evidence type="ECO:0000256" key="2">
    <source>
        <dbReference type="ARBA" id="ARBA00022692"/>
    </source>
</evidence>
<dbReference type="InterPro" id="IPR018820">
    <property type="entry name" value="BRE4-related_DUF2421"/>
</dbReference>
<comment type="caution">
    <text evidence="10">The sequence shown here is derived from an EMBL/GenBank/DDBJ whole genome shotgun (WGS) entry which is preliminary data.</text>
</comment>
<feature type="compositionally biased region" description="Polar residues" evidence="5">
    <location>
        <begin position="348"/>
        <end position="365"/>
    </location>
</feature>
<keyword evidence="2 6" id="KW-0812">Transmembrane</keyword>
<evidence type="ECO:0000313" key="11">
    <source>
        <dbReference type="Proteomes" id="UP000193560"/>
    </source>
</evidence>
<evidence type="ECO:0000313" key="10">
    <source>
        <dbReference type="EMBL" id="ORZ20718.1"/>
    </source>
</evidence>
<feature type="region of interest" description="Disordered" evidence="5">
    <location>
        <begin position="430"/>
        <end position="458"/>
    </location>
</feature>
<feature type="transmembrane region" description="Helical" evidence="6">
    <location>
        <begin position="128"/>
        <end position="149"/>
    </location>
</feature>
<feature type="transmembrane region" description="Helical" evidence="6">
    <location>
        <begin position="1009"/>
        <end position="1031"/>
    </location>
</feature>
<gene>
    <name evidence="10" type="ORF">BCR42DRAFT_347601</name>
</gene>
<protein>
    <recommendedName>
        <fullName evidence="12">DUF2421 domain-containing protein</fullName>
    </recommendedName>
</protein>
<dbReference type="PANTHER" id="PTHR37994:SF4">
    <property type="entry name" value="ER TRANSPORTER 6TM N-TERMINAL DOMAIN-CONTAINING PROTEIN-RELATED"/>
    <property type="match status" value="1"/>
</dbReference>
<dbReference type="InterPro" id="IPR049453">
    <property type="entry name" value="Memb_transporter_dom"/>
</dbReference>
<feature type="compositionally biased region" description="Acidic residues" evidence="5">
    <location>
        <begin position="715"/>
        <end position="733"/>
    </location>
</feature>
<feature type="domain" description="DUF2421" evidence="7">
    <location>
        <begin position="1064"/>
        <end position="1276"/>
    </location>
</feature>
<feature type="transmembrane region" description="Helical" evidence="6">
    <location>
        <begin position="909"/>
        <end position="926"/>
    </location>
</feature>
<feature type="transmembrane region" description="Helical" evidence="6">
    <location>
        <begin position="161"/>
        <end position="179"/>
    </location>
</feature>
<evidence type="ECO:0000256" key="3">
    <source>
        <dbReference type="ARBA" id="ARBA00022989"/>
    </source>
</evidence>
<keyword evidence="4 6" id="KW-0472">Membrane</keyword>
<sequence>MFKKEASKKHHGFAFLPTSDHILPLDTIKEKFISTCRGLTWPLFKKILKANLALTIALGLMFYRPLMEIASVSTALAPVAVEFILPSRSLGFIAEDAIFGVFMCVVSAAFTILGTYCASLVRDANDSTFAQPAVCGILVAFLIVGAFILNYVRAKVQQANVGGMLSALIMVLNLTGAVLDRTWTPIHVVISLLSAMAGFTLMFLVSLLISPENSTTVYIQELVKMMDMFDTTARQQVNGFFHTHQQNLMDSDSSFIPDPPALVHRKTDALLVSLIDKKRMARREISFNAVSPVDVNELTKIIKRLRVPLQGIAIAHTMESNMRKIELLQRVDEIRYNHHHRPGHAKESTTAYSPETVRSSPTPNQHLDGPNNIPNDHSLIEEEKKHGGLDLVSASAIGTTNGHNSQLPPSLGNSKTSILLNDRFSSYGPGSLANRPSCDTDDEQQSDQADSAQATSTPLSVSLDNGAFNFSRRRQQYLNILKKSRHIYIDLMSACSVAVAEDIKRLQRMQGIDPKYQDKPFFYKYLFGRGDKRRPSMADRYDPNKDPAGPLLFAIQQFDAQRLTGLKTLYNEDRQPRRSLLLILKFQFSLRTYAENLYTISSLIHDMERVRTRRRFWLPSLSIWKLFWKRRESSYDLDSPSGLAQQAGNSNMQRTMTQHTALIQSMIENEPFGPKNGMTTATAMGDMGGMLGPQDQNNIMEKRQQQYRNNTNISDDLDDGYEDSDDESYDCDDPGLPTLNTASGGHTRQQRHHRRRQRQQRQQRFAHADSNTELARQLTLPSRGQVVCPQDNTNTWFHQHDRPKRRASQRWQAFLRRRRNQPDDNEKEDDDIEQQTSQTNLVRVGKLAVWRKQIGQHATTTTSVTPSVLMDPSSYHDPDASYPVTRAQRFFYVLWGFGRNYIYTSDTLFAFRAAVLVTALTLPGFLEESLEWYNGARCQWATVVALIWMGPSVGSSLFGTMLRTIGTLVGAAAGLVIWEICQKKVWAILVVTYIVNLPFYFLYTLSVFWRATGLFCLITVTLIIGYGYVYAATGVKTTVYQITYYRIASVLAGVAAAMTISIFPYAHTSRVQVRHRVSYILGDISVLYTSLMGMLLKGSRYDHQIKDTNQKLFRSFANTIRQQIHVTRALLDQSHYEPALRGVFPEKKYLKLLQVMDTMLNLMLQMELALEKVDSSWRLTIVNFSWTERKKMISAFLTALQLASNALMNKTPLPPYIIRPTTARRTLTDRVRQNATFSERRLADPNYTYYSTYLMNSEQLAVEIEVLVATVRDLVGSDSISVLLEYIH</sequence>
<evidence type="ECO:0000256" key="6">
    <source>
        <dbReference type="SAM" id="Phobius"/>
    </source>
</evidence>
<feature type="region of interest" description="Disordered" evidence="5">
    <location>
        <begin position="338"/>
        <end position="378"/>
    </location>
</feature>
<feature type="region of interest" description="Disordered" evidence="5">
    <location>
        <begin position="791"/>
        <end position="810"/>
    </location>
</feature>
<evidence type="ECO:0000256" key="4">
    <source>
        <dbReference type="ARBA" id="ARBA00023136"/>
    </source>
</evidence>
<evidence type="ECO:0000259" key="9">
    <source>
        <dbReference type="Pfam" id="PF13515"/>
    </source>
</evidence>
<dbReference type="OrthoDB" id="417037at2759"/>
<feature type="region of interest" description="Disordered" evidence="5">
    <location>
        <begin position="816"/>
        <end position="838"/>
    </location>
</feature>
<keyword evidence="11" id="KW-1185">Reference proteome</keyword>
<feature type="compositionally biased region" description="Polar residues" evidence="5">
    <location>
        <begin position="738"/>
        <end position="747"/>
    </location>
</feature>
<feature type="compositionally biased region" description="Low complexity" evidence="5">
    <location>
        <begin position="446"/>
        <end position="457"/>
    </location>
</feature>
<reference evidence="10 11" key="1">
    <citation type="submission" date="2016-07" db="EMBL/GenBank/DDBJ databases">
        <title>Pervasive Adenine N6-methylation of Active Genes in Fungi.</title>
        <authorList>
            <consortium name="DOE Joint Genome Institute"/>
            <person name="Mondo S.J."/>
            <person name="Dannebaum R.O."/>
            <person name="Kuo R.C."/>
            <person name="Labutti K."/>
            <person name="Haridas S."/>
            <person name="Kuo A."/>
            <person name="Salamov A."/>
            <person name="Ahrendt S.R."/>
            <person name="Lipzen A."/>
            <person name="Sullivan W."/>
            <person name="Andreopoulos W.B."/>
            <person name="Clum A."/>
            <person name="Lindquist E."/>
            <person name="Daum C."/>
            <person name="Ramamoorthy G.K."/>
            <person name="Gryganskyi A."/>
            <person name="Culley D."/>
            <person name="Magnuson J.K."/>
            <person name="James T.Y."/>
            <person name="O'Malley M.A."/>
            <person name="Stajich J.E."/>
            <person name="Spatafora J.W."/>
            <person name="Visel A."/>
            <person name="Grigoriev I.V."/>
        </authorList>
    </citation>
    <scope>NUCLEOTIDE SEQUENCE [LARGE SCALE GENOMIC DNA]</scope>
    <source>
        <strain evidence="10 11">NRRL 1336</strain>
    </source>
</reference>
<feature type="transmembrane region" description="Helical" evidence="6">
    <location>
        <begin position="1043"/>
        <end position="1065"/>
    </location>
</feature>
<dbReference type="InterPro" id="IPR018823">
    <property type="entry name" value="ArAE_2_N"/>
</dbReference>
<feature type="domain" description="Putative ER transporter 6TM N-terminal" evidence="8">
    <location>
        <begin position="137"/>
        <end position="348"/>
    </location>
</feature>
<evidence type="ECO:0000256" key="1">
    <source>
        <dbReference type="ARBA" id="ARBA00004141"/>
    </source>
</evidence>
<feature type="domain" description="Integral membrane bound transporter" evidence="9">
    <location>
        <begin position="931"/>
        <end position="1059"/>
    </location>
</feature>
<feature type="transmembrane region" description="Helical" evidence="6">
    <location>
        <begin position="957"/>
        <end position="978"/>
    </location>
</feature>
<dbReference type="Pfam" id="PF10337">
    <property type="entry name" value="ArAE_2_N"/>
    <property type="match status" value="1"/>
</dbReference>
<dbReference type="GO" id="GO:0016020">
    <property type="term" value="C:membrane"/>
    <property type="evidence" value="ECO:0007669"/>
    <property type="project" value="UniProtKB-SubCell"/>
</dbReference>
<feature type="transmembrane region" description="Helical" evidence="6">
    <location>
        <begin position="97"/>
        <end position="116"/>
    </location>
</feature>